<dbReference type="VEuPathDB" id="TriTrypDB:C4B63_4g193"/>
<organism evidence="4 5">
    <name type="scientific">Trypanosoma cruzi</name>
    <dbReference type="NCBI Taxonomy" id="5693"/>
    <lineage>
        <taxon>Eukaryota</taxon>
        <taxon>Discoba</taxon>
        <taxon>Euglenozoa</taxon>
        <taxon>Kinetoplastea</taxon>
        <taxon>Metakinetoplastina</taxon>
        <taxon>Trypanosomatida</taxon>
        <taxon>Trypanosomatidae</taxon>
        <taxon>Trypanosoma</taxon>
        <taxon>Schizotrypanum</taxon>
    </lineage>
</organism>
<dbReference type="VEuPathDB" id="TriTrypDB:TcBrA4_0084100"/>
<dbReference type="InterPro" id="IPR056614">
    <property type="entry name" value="FAZ1_cons"/>
</dbReference>
<feature type="region of interest" description="Disordered" evidence="1">
    <location>
        <begin position="671"/>
        <end position="702"/>
    </location>
</feature>
<dbReference type="Pfam" id="PF23398">
    <property type="entry name" value="FAZ1_cons"/>
    <property type="match status" value="2"/>
</dbReference>
<dbReference type="SUPFAM" id="SSF50156">
    <property type="entry name" value="PDZ domain-like"/>
    <property type="match status" value="1"/>
</dbReference>
<evidence type="ECO:0000259" key="3">
    <source>
        <dbReference type="Pfam" id="PF23398"/>
    </source>
</evidence>
<dbReference type="InterPro" id="IPR041489">
    <property type="entry name" value="PDZ_6"/>
</dbReference>
<dbReference type="VEuPathDB" id="TriTrypDB:C3747_2g596"/>
<dbReference type="EMBL" id="PRFC01000002">
    <property type="protein sequence ID" value="PWV21447.1"/>
    <property type="molecule type" value="Genomic_DNA"/>
</dbReference>
<feature type="domain" description="Flagellar attachment zone protein 1 conserved" evidence="3">
    <location>
        <begin position="751"/>
        <end position="838"/>
    </location>
</feature>
<feature type="compositionally biased region" description="Basic and acidic residues" evidence="1">
    <location>
        <begin position="673"/>
        <end position="688"/>
    </location>
</feature>
<dbReference type="VEuPathDB" id="TriTrypDB:C4B63_4g194"/>
<feature type="region of interest" description="Disordered" evidence="1">
    <location>
        <begin position="502"/>
        <end position="550"/>
    </location>
</feature>
<feature type="compositionally biased region" description="Basic and acidic residues" evidence="1">
    <location>
        <begin position="256"/>
        <end position="268"/>
    </location>
</feature>
<reference evidence="4 5" key="1">
    <citation type="journal article" date="2018" name="Microb. Genom.">
        <title>Expanding an expanded genome: long-read sequencing of Trypanosoma cruzi.</title>
        <authorList>
            <person name="Berna L."/>
            <person name="Rodriguez M."/>
            <person name="Chiribao M.L."/>
            <person name="Parodi-Talice A."/>
            <person name="Pita S."/>
            <person name="Rijo G."/>
            <person name="Alvarez-Valin F."/>
            <person name="Robello C."/>
        </authorList>
    </citation>
    <scope>NUCLEOTIDE SEQUENCE [LARGE SCALE GENOMIC DNA]</scope>
    <source>
        <strain evidence="4 5">TCC</strain>
    </source>
</reference>
<protein>
    <recommendedName>
        <fullName evidence="6">PDZ domain-containing protein</fullName>
    </recommendedName>
</protein>
<evidence type="ECO:0008006" key="6">
    <source>
        <dbReference type="Google" id="ProtNLM"/>
    </source>
</evidence>
<dbReference type="InterPro" id="IPR036034">
    <property type="entry name" value="PDZ_sf"/>
</dbReference>
<feature type="compositionally biased region" description="Low complexity" evidence="1">
    <location>
        <begin position="539"/>
        <end position="550"/>
    </location>
</feature>
<dbReference type="VEuPathDB" id="TriTrypDB:ECC02_001083"/>
<dbReference type="VEuPathDB" id="TriTrypDB:TCDM_02377"/>
<sequence>MGEGRCEFFPHLETDLPSRNEACQNAVGVLEQILSISDLHMTARATLHETQCSSVPTLSSMTETIAHNSQLVCEHTAALLKKLVPEPREVSEGEVTGGSQISSPKIADFPSFVQKSRLLHERVRRVAVTLGGLKHSRLLGEESAGRRIITERASLAIKQLLDVLLAVEATVDETPLSSRAGQGTARSRYFVLDSQRSSEPLEAPSTESSHAAGGMLSSGEINRDNPPKSISFENGSQGKKINRNSPRYLTTTRLRPTAEKKEEREVSKTRTSCCEGKHLPFLQEERKESSSNSFYSCFSASVSSGNADTMGQSSSQRPYDKKVASPTSPKFREINCGNADSLETIASTHCIPLEELWSINTQLIAFKNKLLPPNTTVRVPIRNEDLSTAVPTRVNVHRRIFRGKLWRELLRNEDPTFTSRWKELFIEEVVLLFGIPHRWVSDVQLANDTQTTLTGGDQAVKFRVRLPLSLEANEVNTRIQNHEFISMLLLYEELQKKKEEEEIKEVSQSDTNSFLSVASRDNPESMSPPEFANTAVPNSDAGSSDSRSGSGFDDCHNCLSNKIKNDKLLLDASSAIIQKETLSRDALIVQEKYTRKLVMKKSTQNQHMPGHEQQGGQKQFDVSLPTYRNHTGQQEPQSEASDALEEVSSFRFPNTHLACVLPPLPPQSSAFPCHEHVSTSTVDEERTELSASSPSPSPVRNDCEVNDADYKEKSIFGNGSLLMNPHLPESSERGFVLGPRKAWEPTVQWFYTSHKKVISGERWDLVLEKERDELRRTFIAEVAALFELPEENVTAVEFVLGSLHVTFNLMHDRYLKAAEIDALLTVFDFPQVRILYHRCVEDVNAFPPVPSDKMSGSGYERQNVNANDLRMQLPPDNSIAGKSTSSFRNECADEKLVRLASEESLFFCGRQLFPVRLSMNSLQENAATPDNEPITFAHLALLHDISTDALVRANPHLEAFGVNDPLPSSAHIVIPRLTLDDDACGFKEGYEEHNSNSTTPILVNQTTPGLGTANADEKSCSKSSMNLKDSAMEMDSNGQALRQRSTHFHSDGNLDPISRNCPVNVSVGPLEASDSPVVLPAACASYQSSGTLIGMREESPTAVVVSGSDGEKRTVGFGLESTPFKQPTQEGADGNGHALATGSEPKGVHKKLHDFASLHQVVKQHLLAPPQRSRPFMRHVSDLRVKPSFSTIRDAAVRRDQAVLLMLRSTEQFILLRFFARWQYIARIRKGHRESLALRRVPLEGSPTKSPIQETESLNSRFWEKTLGEALAPQHVVPSKTRPVRGQNAELIAKTIEAIARTEKRGVSSRNANQNISVQKKSFFPAQQHMQEVSSGTHAISVSAPMKTFGGDHSSQSGYEFAHTGSRESPRSPSSCSSSPRLAFSGMSSDHSGYSASAFVHRPNVVPDLGVSERPPLGLCVSSLLTVTEVHGEAEAAGIQRGDQIWEVGGHSVRTLKDFRKVLASTDGTHICVGIRKKSSGALTRIRLRRGWRGPIESEGSPSTNSSPLEPRIISMLGKSRSAFLASAMNRAHSAFVPKSVQQSYLPLNNTEHGS</sequence>
<dbReference type="VEuPathDB" id="TriTrypDB:C4B63_4g192"/>
<dbReference type="VEuPathDB" id="TriTrypDB:Tc_MARK_4914"/>
<accession>A0A2V2XKX9</accession>
<feature type="region of interest" description="Disordered" evidence="1">
    <location>
        <begin position="991"/>
        <end position="1022"/>
    </location>
</feature>
<dbReference type="SMR" id="A0A2V2XKX9"/>
<dbReference type="VEuPathDB" id="TriTrypDB:TcG_03277"/>
<feature type="compositionally biased region" description="Low complexity" evidence="1">
    <location>
        <begin position="1371"/>
        <end position="1381"/>
    </location>
</feature>
<dbReference type="VEuPathDB" id="TriTrypDB:C4B63_4g196"/>
<feature type="domain" description="PDZ" evidence="2">
    <location>
        <begin position="1432"/>
        <end position="1471"/>
    </location>
</feature>
<evidence type="ECO:0000313" key="4">
    <source>
        <dbReference type="EMBL" id="PWV21447.1"/>
    </source>
</evidence>
<feature type="domain" description="Flagellar attachment zone protein 1 conserved" evidence="3">
    <location>
        <begin position="397"/>
        <end position="492"/>
    </location>
</feature>
<dbReference type="OMA" id="YLICHED"/>
<proteinExistence type="predicted"/>
<dbReference type="Pfam" id="PF17820">
    <property type="entry name" value="PDZ_6"/>
    <property type="match status" value="1"/>
</dbReference>
<feature type="compositionally biased region" description="Polar residues" evidence="1">
    <location>
        <begin position="995"/>
        <end position="1009"/>
    </location>
</feature>
<feature type="compositionally biased region" description="Polar residues" evidence="1">
    <location>
        <begin position="306"/>
        <end position="317"/>
    </location>
</feature>
<comment type="caution">
    <text evidence="4">The sequence shown here is derived from an EMBL/GenBank/DDBJ whole genome shotgun (WGS) entry which is preliminary data.</text>
</comment>
<dbReference type="VEuPathDB" id="TriTrypDB:TcCL_NonESM01278"/>
<dbReference type="VEuPathDB" id="TriTrypDB:TcCLB.506357.80"/>
<feature type="region of interest" description="Disordered" evidence="1">
    <location>
        <begin position="1348"/>
        <end position="1383"/>
    </location>
</feature>
<feature type="region of interest" description="Disordered" evidence="1">
    <location>
        <begin position="306"/>
        <end position="327"/>
    </location>
</feature>
<name>A0A2V2XKX9_TRYCR</name>
<feature type="compositionally biased region" description="Polar residues" evidence="1">
    <location>
        <begin position="231"/>
        <end position="245"/>
    </location>
</feature>
<evidence type="ECO:0000256" key="1">
    <source>
        <dbReference type="SAM" id="MobiDB-lite"/>
    </source>
</evidence>
<gene>
    <name evidence="4" type="ORF">C3747_2g596</name>
</gene>
<feature type="compositionally biased region" description="Low complexity" evidence="1">
    <location>
        <begin position="246"/>
        <end position="255"/>
    </location>
</feature>
<feature type="compositionally biased region" description="Polar residues" evidence="1">
    <location>
        <begin position="627"/>
        <end position="640"/>
    </location>
</feature>
<feature type="region of interest" description="Disordered" evidence="1">
    <location>
        <begin position="627"/>
        <end position="646"/>
    </location>
</feature>
<dbReference type="Gene3D" id="2.30.42.10">
    <property type="match status" value="1"/>
</dbReference>
<feature type="region of interest" description="Disordered" evidence="1">
    <location>
        <begin position="195"/>
        <end position="270"/>
    </location>
</feature>
<dbReference type="VEuPathDB" id="TriTrypDB:BCY84_18775"/>
<evidence type="ECO:0000313" key="5">
    <source>
        <dbReference type="Proteomes" id="UP000246078"/>
    </source>
</evidence>
<evidence type="ECO:0000259" key="2">
    <source>
        <dbReference type="Pfam" id="PF17820"/>
    </source>
</evidence>
<dbReference type="Proteomes" id="UP000246078">
    <property type="component" value="Unassembled WGS sequence"/>
</dbReference>
<dbReference type="VEuPathDB" id="TriTrypDB:TCSYLVIO_006203"/>
<dbReference type="OrthoDB" id="252433at2759"/>